<evidence type="ECO:0000256" key="3">
    <source>
        <dbReference type="SAM" id="Phobius"/>
    </source>
</evidence>
<dbReference type="EMBL" id="CP010802">
    <property type="protein sequence ID" value="ALC18012.1"/>
    <property type="molecule type" value="Genomic_DNA"/>
</dbReference>
<dbReference type="RefSeq" id="WP_053551974.1">
    <property type="nucleotide sequence ID" value="NZ_CP010802.1"/>
</dbReference>
<accession>A0A0M4DKF0</accession>
<protein>
    <submittedName>
        <fullName evidence="5">Acyl-CoA synthetase, AMP-forming</fullName>
    </submittedName>
</protein>
<keyword evidence="3" id="KW-1133">Transmembrane helix</keyword>
<dbReference type="OrthoDB" id="9799237at2"/>
<dbReference type="Gene3D" id="3.40.50.12780">
    <property type="entry name" value="N-terminal domain of ligase-like"/>
    <property type="match status" value="1"/>
</dbReference>
<evidence type="ECO:0000313" key="6">
    <source>
        <dbReference type="Proteomes" id="UP000057158"/>
    </source>
</evidence>
<name>A0A0M4DKF0_9BACT</name>
<comment type="similarity">
    <text evidence="1">Belongs to the ATP-dependent AMP-binding enzyme family.</text>
</comment>
<keyword evidence="3" id="KW-0812">Transmembrane</keyword>
<dbReference type="InterPro" id="IPR042099">
    <property type="entry name" value="ANL_N_sf"/>
</dbReference>
<dbReference type="GO" id="GO:0006631">
    <property type="term" value="P:fatty acid metabolic process"/>
    <property type="evidence" value="ECO:0007669"/>
    <property type="project" value="TreeGrafter"/>
</dbReference>
<dbReference type="STRING" id="1603606.DSOUD_3292"/>
<feature type="domain" description="AMP-dependent synthetase/ligase" evidence="4">
    <location>
        <begin position="7"/>
        <end position="391"/>
    </location>
</feature>
<dbReference type="PROSITE" id="PS00455">
    <property type="entry name" value="AMP_BINDING"/>
    <property type="match status" value="1"/>
</dbReference>
<keyword evidence="2" id="KW-0436">Ligase</keyword>
<gene>
    <name evidence="5" type="ORF">DSOUD_3292</name>
</gene>
<feature type="transmembrane region" description="Helical" evidence="3">
    <location>
        <begin position="58"/>
        <end position="76"/>
    </location>
</feature>
<proteinExistence type="inferred from homology"/>
<dbReference type="PATRIC" id="fig|1603606.3.peg.3541"/>
<evidence type="ECO:0000313" key="5">
    <source>
        <dbReference type="EMBL" id="ALC18012.1"/>
    </source>
</evidence>
<reference evidence="5 6" key="1">
    <citation type="submission" date="2015-07" db="EMBL/GenBank/DDBJ databases">
        <title>Isolation and Genomic Characterization of a Novel Halophilic Metal-Reducing Deltaproteobacterium from the Deep Subsurface.</title>
        <authorList>
            <person name="Badalamenti J.P."/>
            <person name="Summers Z.M."/>
            <person name="Gralnick J.A."/>
            <person name="Bond D.R."/>
        </authorList>
    </citation>
    <scope>NUCLEOTIDE SEQUENCE [LARGE SCALE GENOMIC DNA]</scope>
    <source>
        <strain evidence="5 6">WTL</strain>
    </source>
</reference>
<dbReference type="PANTHER" id="PTHR43201:SF5">
    <property type="entry name" value="MEDIUM-CHAIN ACYL-COA LIGASE ACSF2, MITOCHONDRIAL"/>
    <property type="match status" value="1"/>
</dbReference>
<evidence type="ECO:0000259" key="4">
    <source>
        <dbReference type="Pfam" id="PF00501"/>
    </source>
</evidence>
<dbReference type="Proteomes" id="UP000057158">
    <property type="component" value="Chromosome"/>
</dbReference>
<dbReference type="InterPro" id="IPR000873">
    <property type="entry name" value="AMP-dep_synth/lig_dom"/>
</dbReference>
<sequence>MNIAEILQKQARERGEAPAIIDVRCGSDRTTTFAGLEGAAARGASLLMARGLTPGETVLVFLPMSAELYIALMALFRLGMTAMFIDPSAGREHIERCCAIRAPAALIASPRAHLLRLVIPALRCIPHHFSMGGFIPATTPWNHSNRMSPRTAITICAPETPALITFTSGSTGQPKAAVRSHGFLLEQHRVLERAIHLTPGATDLTTLPIFVLANLASGVTSLIPDADLRRPGEIRPARVLRQIDRFCPTSLAASPAFVDRLCAGVLAARPTIPGFRHVFTGGAPVFPDHLERFAATFPGAEIVAVYGSTEAEPIAHIARNELSNEEMSAMASGAGLLTGKPVVEIRAVVIAATWGVPLEAMGRDEFVARSLPSGASGEIVVSGGHVLQGYLNGVGDGETKFSVEGRVWHRTGDWGYFDARGRLWLLGRASAVIRDERGELHPFAVECAARNIQGVERAALVARNRRRILFVQRRRRASVDMEALHTALKWADLDEVRMLRAIPLDKRHNAKVDYTRLR</sequence>
<keyword evidence="3" id="KW-0472">Membrane</keyword>
<evidence type="ECO:0000256" key="2">
    <source>
        <dbReference type="ARBA" id="ARBA00022598"/>
    </source>
</evidence>
<dbReference type="GO" id="GO:0031956">
    <property type="term" value="F:medium-chain fatty acid-CoA ligase activity"/>
    <property type="evidence" value="ECO:0007669"/>
    <property type="project" value="TreeGrafter"/>
</dbReference>
<dbReference type="Pfam" id="PF00501">
    <property type="entry name" value="AMP-binding"/>
    <property type="match status" value="1"/>
</dbReference>
<dbReference type="InterPro" id="IPR020845">
    <property type="entry name" value="AMP-binding_CS"/>
</dbReference>
<dbReference type="AlphaFoldDB" id="A0A0M4DKF0"/>
<keyword evidence="6" id="KW-1185">Reference proteome</keyword>
<dbReference type="KEGG" id="des:DSOUD_3292"/>
<evidence type="ECO:0000256" key="1">
    <source>
        <dbReference type="ARBA" id="ARBA00006432"/>
    </source>
</evidence>
<dbReference type="SUPFAM" id="SSF56801">
    <property type="entry name" value="Acetyl-CoA synthetase-like"/>
    <property type="match status" value="1"/>
</dbReference>
<organism evidence="5 6">
    <name type="scientific">Desulfuromonas soudanensis</name>
    <dbReference type="NCBI Taxonomy" id="1603606"/>
    <lineage>
        <taxon>Bacteria</taxon>
        <taxon>Pseudomonadati</taxon>
        <taxon>Thermodesulfobacteriota</taxon>
        <taxon>Desulfuromonadia</taxon>
        <taxon>Desulfuromonadales</taxon>
        <taxon>Desulfuromonadaceae</taxon>
        <taxon>Desulfuromonas</taxon>
    </lineage>
</organism>
<dbReference type="PANTHER" id="PTHR43201">
    <property type="entry name" value="ACYL-COA SYNTHETASE"/>
    <property type="match status" value="1"/>
</dbReference>